<evidence type="ECO:0000256" key="1">
    <source>
        <dbReference type="ARBA" id="ARBA00004286"/>
    </source>
</evidence>
<dbReference type="SUPFAM" id="SSF46689">
    <property type="entry name" value="Homeodomain-like"/>
    <property type="match status" value="1"/>
</dbReference>
<dbReference type="GO" id="GO:0000786">
    <property type="term" value="C:nucleosome"/>
    <property type="evidence" value="ECO:0007669"/>
    <property type="project" value="InterPro"/>
</dbReference>
<keyword evidence="4" id="KW-0805">Transcription regulation</keyword>
<evidence type="ECO:0000256" key="9">
    <source>
        <dbReference type="ARBA" id="ARBA00032813"/>
    </source>
</evidence>
<dbReference type="Pfam" id="PF00249">
    <property type="entry name" value="Myb_DNA-binding"/>
    <property type="match status" value="1"/>
</dbReference>
<dbReference type="AlphaFoldDB" id="A0A2P2L4F8"/>
<dbReference type="SUPFAM" id="SSF46785">
    <property type="entry name" value="Winged helix' DNA-binding domain"/>
    <property type="match status" value="1"/>
</dbReference>
<evidence type="ECO:0000256" key="8">
    <source>
        <dbReference type="ARBA" id="ARBA00023242"/>
    </source>
</evidence>
<evidence type="ECO:0000313" key="14">
    <source>
        <dbReference type="EMBL" id="MBX12839.1"/>
    </source>
</evidence>
<dbReference type="InterPro" id="IPR005818">
    <property type="entry name" value="Histone_H1/H5_H15"/>
</dbReference>
<feature type="domain" description="Myb-like" evidence="11">
    <location>
        <begin position="5"/>
        <end position="57"/>
    </location>
</feature>
<dbReference type="Gene3D" id="1.10.10.10">
    <property type="entry name" value="Winged helix-like DNA-binding domain superfamily/Winged helix DNA-binding domain"/>
    <property type="match status" value="1"/>
</dbReference>
<dbReference type="SMART" id="SM00526">
    <property type="entry name" value="H15"/>
    <property type="match status" value="1"/>
</dbReference>
<proteinExistence type="predicted"/>
<protein>
    <recommendedName>
        <fullName evidence="9">MYB transcription factor</fullName>
    </recommendedName>
</protein>
<feature type="compositionally biased region" description="Low complexity" evidence="10">
    <location>
        <begin position="84"/>
        <end position="109"/>
    </location>
</feature>
<dbReference type="EMBL" id="GGEC01032355">
    <property type="protein sequence ID" value="MBX12839.1"/>
    <property type="molecule type" value="Transcribed_RNA"/>
</dbReference>
<dbReference type="PANTHER" id="PTHR46267:SF15">
    <property type="entry name" value="WINGED HELIX-TURN-HELIX TRANSCRIPTION REPRESSOR DNA-BINDING PROTEIN-RELATED"/>
    <property type="match status" value="1"/>
</dbReference>
<evidence type="ECO:0000259" key="11">
    <source>
        <dbReference type="PROSITE" id="PS50090"/>
    </source>
</evidence>
<evidence type="ECO:0000256" key="5">
    <source>
        <dbReference type="ARBA" id="ARBA00023054"/>
    </source>
</evidence>
<dbReference type="InterPro" id="IPR017930">
    <property type="entry name" value="Myb_dom"/>
</dbReference>
<feature type="domain" description="HTH myb-type" evidence="12">
    <location>
        <begin position="1"/>
        <end position="62"/>
    </location>
</feature>
<comment type="subcellular location">
    <subcellularLocation>
        <location evidence="1">Chromosome</location>
    </subcellularLocation>
    <subcellularLocation>
        <location evidence="2">Nucleus</location>
        <location evidence="2">Nucleolus</location>
    </subcellularLocation>
</comment>
<keyword evidence="6" id="KW-0238">DNA-binding</keyword>
<dbReference type="SMART" id="SM00717">
    <property type="entry name" value="SANT"/>
    <property type="match status" value="1"/>
</dbReference>
<dbReference type="PROSITE" id="PS51504">
    <property type="entry name" value="H15"/>
    <property type="match status" value="1"/>
</dbReference>
<accession>A0A2P2L4F8</accession>
<name>A0A2P2L4F8_RHIMU</name>
<dbReference type="FunFam" id="1.10.10.60:FF:000168">
    <property type="entry name" value="Telomere repeat-binding factor 1"/>
    <property type="match status" value="1"/>
</dbReference>
<dbReference type="InterPro" id="IPR001005">
    <property type="entry name" value="SANT/Myb"/>
</dbReference>
<dbReference type="PROSITE" id="PS50090">
    <property type="entry name" value="MYB_LIKE"/>
    <property type="match status" value="1"/>
</dbReference>
<dbReference type="PANTHER" id="PTHR46267">
    <property type="entry name" value="SINGLE MYB HISTONE 4"/>
    <property type="match status" value="1"/>
</dbReference>
<dbReference type="Pfam" id="PF00538">
    <property type="entry name" value="Linker_histone"/>
    <property type="match status" value="1"/>
</dbReference>
<dbReference type="InterPro" id="IPR036390">
    <property type="entry name" value="WH_DNA-bd_sf"/>
</dbReference>
<dbReference type="InterPro" id="IPR044597">
    <property type="entry name" value="SMH1-6"/>
</dbReference>
<evidence type="ECO:0000256" key="2">
    <source>
        <dbReference type="ARBA" id="ARBA00004604"/>
    </source>
</evidence>
<evidence type="ECO:0000256" key="3">
    <source>
        <dbReference type="ARBA" id="ARBA00022454"/>
    </source>
</evidence>
<dbReference type="InterPro" id="IPR036388">
    <property type="entry name" value="WH-like_DNA-bd_sf"/>
</dbReference>
<dbReference type="InterPro" id="IPR009057">
    <property type="entry name" value="Homeodomain-like_sf"/>
</dbReference>
<reference evidence="14" key="1">
    <citation type="submission" date="2018-02" db="EMBL/GenBank/DDBJ databases">
        <title>Rhizophora mucronata_Transcriptome.</title>
        <authorList>
            <person name="Meera S.P."/>
            <person name="Sreeshan A."/>
            <person name="Augustine A."/>
        </authorList>
    </citation>
    <scope>NUCLEOTIDE SEQUENCE</scope>
    <source>
        <tissue evidence="14">Leaf</tissue>
    </source>
</reference>
<dbReference type="GO" id="GO:0003691">
    <property type="term" value="F:double-stranded telomeric DNA binding"/>
    <property type="evidence" value="ECO:0007669"/>
    <property type="project" value="InterPro"/>
</dbReference>
<feature type="region of interest" description="Disordered" evidence="10">
    <location>
        <begin position="60"/>
        <end position="109"/>
    </location>
</feature>
<sequence length="292" mass="32040">MGNPKQKWTAEEEEALRAGVAKHGPGKWKNIQKDPEFNPFLFSRSNIDLKDKWRNMSISAGEKVRSSKPKASSDALPLPPPPVTAAAVTPSSTSPQPSAHAAASATSDAVVFDPSKSTVDSKTAPKYNALIFEAISALNEPNGVDTGAIINYIEQRQELPQSFKRQLSSRLRRLVSQEKLEKVHNCYKIKKTSSFGSKVPSPKQKDFQRKQLDSAGFVNTGDTIEKAAVAAAYRIADAENKSFVAAEAVKEAERIAKMADETESLLQLAKEIFEKCKLTFLLLFVIAFQLCL</sequence>
<keyword evidence="5" id="KW-0175">Coiled coil</keyword>
<evidence type="ECO:0000256" key="4">
    <source>
        <dbReference type="ARBA" id="ARBA00023015"/>
    </source>
</evidence>
<dbReference type="PROSITE" id="PS51294">
    <property type="entry name" value="HTH_MYB"/>
    <property type="match status" value="1"/>
</dbReference>
<evidence type="ECO:0000259" key="13">
    <source>
        <dbReference type="PROSITE" id="PS51504"/>
    </source>
</evidence>
<feature type="domain" description="H15" evidence="13">
    <location>
        <begin position="123"/>
        <end position="191"/>
    </location>
</feature>
<evidence type="ECO:0000256" key="7">
    <source>
        <dbReference type="ARBA" id="ARBA00023163"/>
    </source>
</evidence>
<organism evidence="14">
    <name type="scientific">Rhizophora mucronata</name>
    <name type="common">Asiatic mangrove</name>
    <dbReference type="NCBI Taxonomy" id="61149"/>
    <lineage>
        <taxon>Eukaryota</taxon>
        <taxon>Viridiplantae</taxon>
        <taxon>Streptophyta</taxon>
        <taxon>Embryophyta</taxon>
        <taxon>Tracheophyta</taxon>
        <taxon>Spermatophyta</taxon>
        <taxon>Magnoliopsida</taxon>
        <taxon>eudicotyledons</taxon>
        <taxon>Gunneridae</taxon>
        <taxon>Pentapetalae</taxon>
        <taxon>rosids</taxon>
        <taxon>fabids</taxon>
        <taxon>Malpighiales</taxon>
        <taxon>Rhizophoraceae</taxon>
        <taxon>Rhizophora</taxon>
    </lineage>
</organism>
<dbReference type="GO" id="GO:0005730">
    <property type="term" value="C:nucleolus"/>
    <property type="evidence" value="ECO:0007669"/>
    <property type="project" value="UniProtKB-SubCell"/>
</dbReference>
<evidence type="ECO:0000256" key="10">
    <source>
        <dbReference type="SAM" id="MobiDB-lite"/>
    </source>
</evidence>
<keyword evidence="7" id="KW-0804">Transcription</keyword>
<keyword evidence="3" id="KW-0158">Chromosome</keyword>
<evidence type="ECO:0000256" key="6">
    <source>
        <dbReference type="ARBA" id="ARBA00023125"/>
    </source>
</evidence>
<dbReference type="GO" id="GO:0006334">
    <property type="term" value="P:nucleosome assembly"/>
    <property type="evidence" value="ECO:0007669"/>
    <property type="project" value="InterPro"/>
</dbReference>
<evidence type="ECO:0000259" key="12">
    <source>
        <dbReference type="PROSITE" id="PS51294"/>
    </source>
</evidence>
<dbReference type="CDD" id="cd11660">
    <property type="entry name" value="SANT_TRF"/>
    <property type="match status" value="1"/>
</dbReference>
<keyword evidence="8" id="KW-0539">Nucleus</keyword>
<dbReference type="Gene3D" id="1.10.10.60">
    <property type="entry name" value="Homeodomain-like"/>
    <property type="match status" value="1"/>
</dbReference>